<feature type="domain" description="Fe/B12 periplasmic-binding" evidence="3">
    <location>
        <begin position="49"/>
        <end position="307"/>
    </location>
</feature>
<dbReference type="Gene3D" id="1.20.58.2180">
    <property type="match status" value="1"/>
</dbReference>
<gene>
    <name evidence="4" type="ORF">ACFQGP_11335</name>
</gene>
<keyword evidence="5" id="KW-1185">Reference proteome</keyword>
<dbReference type="Pfam" id="PF01497">
    <property type="entry name" value="Peripla_BP_2"/>
    <property type="match status" value="1"/>
</dbReference>
<dbReference type="EMBL" id="JBHSSL010000096">
    <property type="protein sequence ID" value="MFC6171157.1"/>
    <property type="molecule type" value="Genomic_DNA"/>
</dbReference>
<dbReference type="SUPFAM" id="SSF53807">
    <property type="entry name" value="Helical backbone' metal receptor"/>
    <property type="match status" value="1"/>
</dbReference>
<evidence type="ECO:0000259" key="3">
    <source>
        <dbReference type="PROSITE" id="PS50983"/>
    </source>
</evidence>
<evidence type="ECO:0000313" key="5">
    <source>
        <dbReference type="Proteomes" id="UP001596289"/>
    </source>
</evidence>
<evidence type="ECO:0000256" key="1">
    <source>
        <dbReference type="ARBA" id="ARBA00008814"/>
    </source>
</evidence>
<comment type="caution">
    <text evidence="4">The sequence shown here is derived from an EMBL/GenBank/DDBJ whole genome shotgun (WGS) entry which is preliminary data.</text>
</comment>
<dbReference type="PANTHER" id="PTHR30535">
    <property type="entry name" value="VITAMIN B12-BINDING PROTEIN"/>
    <property type="match status" value="1"/>
</dbReference>
<organism evidence="4 5">
    <name type="scientific">Loigolactobacillus jiayinensis</name>
    <dbReference type="NCBI Taxonomy" id="2486016"/>
    <lineage>
        <taxon>Bacteria</taxon>
        <taxon>Bacillati</taxon>
        <taxon>Bacillota</taxon>
        <taxon>Bacilli</taxon>
        <taxon>Lactobacillales</taxon>
        <taxon>Lactobacillaceae</taxon>
        <taxon>Loigolactobacillus</taxon>
    </lineage>
</organism>
<name>A0ABW1RHZ7_9LACO</name>
<dbReference type="PROSITE" id="PS50983">
    <property type="entry name" value="FE_B12_PBP"/>
    <property type="match status" value="1"/>
</dbReference>
<dbReference type="RefSeq" id="WP_125553920.1">
    <property type="nucleotide sequence ID" value="NZ_JBHSSL010000096.1"/>
</dbReference>
<dbReference type="PANTHER" id="PTHR30535:SF34">
    <property type="entry name" value="MOLYBDATE-BINDING PROTEIN MOLA"/>
    <property type="match status" value="1"/>
</dbReference>
<dbReference type="InterPro" id="IPR050902">
    <property type="entry name" value="ABC_Transporter_SBP"/>
</dbReference>
<dbReference type="CDD" id="cd01142">
    <property type="entry name" value="TroA_e"/>
    <property type="match status" value="1"/>
</dbReference>
<keyword evidence="2" id="KW-0732">Signal</keyword>
<sequence length="346" mass="37839">MKIWKKWAVTLGLVLTTTLVATAPTQAASTHNVTDLTGKTVQIPKKVTRVADLWHANNQVVLLLNGQKKLVATTDTIKQMPWFTKVFPAIKTVTSPFSGDDLQTEELLKLKPDVVLTADAAQAEQATKAGIPAVNLMYQNFAGLKKSVKVTAQVLDGKAPSIAKTYTKELNGNINYVANHLKKTTKKPKVLHIVNSQDLLKVDGRDTIVNEWIKLSGGQNALTAKGNMIAVTAEQVVAANPDVIIVGSTTSKAALKTLRADSRFANLKAVKAGRVYGNPQGTFAWDRYSAEESLQVLWAAKKLHPTQFKSLNMTEKTQQFYLKYYHYNLSKAAANRILAGEKPATD</sequence>
<protein>
    <submittedName>
        <fullName evidence="4">ABC transporter substrate-binding protein</fullName>
    </submittedName>
</protein>
<feature type="signal peptide" evidence="2">
    <location>
        <begin position="1"/>
        <end position="27"/>
    </location>
</feature>
<dbReference type="InterPro" id="IPR002491">
    <property type="entry name" value="ABC_transptr_periplasmic_BD"/>
</dbReference>
<evidence type="ECO:0000313" key="4">
    <source>
        <dbReference type="EMBL" id="MFC6171157.1"/>
    </source>
</evidence>
<dbReference type="Gene3D" id="3.40.50.1980">
    <property type="entry name" value="Nitrogenase molybdenum iron protein domain"/>
    <property type="match status" value="2"/>
</dbReference>
<feature type="chain" id="PRO_5046164437" evidence="2">
    <location>
        <begin position="28"/>
        <end position="346"/>
    </location>
</feature>
<dbReference type="Proteomes" id="UP001596289">
    <property type="component" value="Unassembled WGS sequence"/>
</dbReference>
<proteinExistence type="inferred from homology"/>
<accession>A0ABW1RHZ7</accession>
<comment type="similarity">
    <text evidence="1">Belongs to the bacterial solute-binding protein 8 family.</text>
</comment>
<reference evidence="5" key="1">
    <citation type="journal article" date="2019" name="Int. J. Syst. Evol. Microbiol.">
        <title>The Global Catalogue of Microorganisms (GCM) 10K type strain sequencing project: providing services to taxonomists for standard genome sequencing and annotation.</title>
        <authorList>
            <consortium name="The Broad Institute Genomics Platform"/>
            <consortium name="The Broad Institute Genome Sequencing Center for Infectious Disease"/>
            <person name="Wu L."/>
            <person name="Ma J."/>
        </authorList>
    </citation>
    <scope>NUCLEOTIDE SEQUENCE [LARGE SCALE GENOMIC DNA]</scope>
    <source>
        <strain evidence="5">CCM 8904</strain>
    </source>
</reference>
<evidence type="ECO:0000256" key="2">
    <source>
        <dbReference type="SAM" id="SignalP"/>
    </source>
</evidence>